<organism evidence="2 3">
    <name type="scientific">Planifilum fimeticola</name>
    <dbReference type="NCBI Taxonomy" id="201975"/>
    <lineage>
        <taxon>Bacteria</taxon>
        <taxon>Bacillati</taxon>
        <taxon>Bacillota</taxon>
        <taxon>Bacilli</taxon>
        <taxon>Bacillales</taxon>
        <taxon>Thermoactinomycetaceae</taxon>
        <taxon>Planifilum</taxon>
    </lineage>
</organism>
<reference evidence="2 3" key="1">
    <citation type="submission" date="2018-03" db="EMBL/GenBank/DDBJ databases">
        <title>Genomic Encyclopedia of Archaeal and Bacterial Type Strains, Phase II (KMG-II): from individual species to whole genera.</title>
        <authorList>
            <person name="Goeker M."/>
        </authorList>
    </citation>
    <scope>NUCLEOTIDE SEQUENCE [LARGE SCALE GENOMIC DNA]</scope>
    <source>
        <strain evidence="2 3">DSM 44946</strain>
    </source>
</reference>
<dbReference type="GO" id="GO:0003677">
    <property type="term" value="F:DNA binding"/>
    <property type="evidence" value="ECO:0007669"/>
    <property type="project" value="InterPro"/>
</dbReference>
<dbReference type="AlphaFoldDB" id="A0A2T0L9V9"/>
<dbReference type="OrthoDB" id="515428at2"/>
<dbReference type="Proteomes" id="UP000237797">
    <property type="component" value="Unassembled WGS sequence"/>
</dbReference>
<gene>
    <name evidence="2" type="ORF">CLV97_1536</name>
</gene>
<dbReference type="InterPro" id="IPR010093">
    <property type="entry name" value="SinI_DNA-bd"/>
</dbReference>
<comment type="caution">
    <text evidence="2">The sequence shown here is derived from an EMBL/GenBank/DDBJ whole genome shotgun (WGS) entry which is preliminary data.</text>
</comment>
<dbReference type="EMBL" id="PVNE01000053">
    <property type="protein sequence ID" value="PRX38519.1"/>
    <property type="molecule type" value="Genomic_DNA"/>
</dbReference>
<evidence type="ECO:0000313" key="2">
    <source>
        <dbReference type="EMBL" id="PRX38519.1"/>
    </source>
</evidence>
<feature type="domain" description="Helix-turn-helix" evidence="1">
    <location>
        <begin position="8"/>
        <end position="55"/>
    </location>
</feature>
<dbReference type="InterPro" id="IPR041657">
    <property type="entry name" value="HTH_17"/>
</dbReference>
<name>A0A2T0L9V9_9BACL</name>
<sequence length="90" mass="10632">MTKNMPGYSVEEAAEILDVSEKVLRQMLEKQRLPGFKAGRNWRIPGSIIQMLLEGKQLIEQNTQQSRQKEGLREYRLEEIEQFVKEDQMH</sequence>
<dbReference type="NCBIfam" id="TIGR01764">
    <property type="entry name" value="excise"/>
    <property type="match status" value="1"/>
</dbReference>
<accession>A0A2T0L9V9</accession>
<evidence type="ECO:0000259" key="1">
    <source>
        <dbReference type="Pfam" id="PF12728"/>
    </source>
</evidence>
<proteinExistence type="predicted"/>
<dbReference type="Pfam" id="PF12728">
    <property type="entry name" value="HTH_17"/>
    <property type="match status" value="1"/>
</dbReference>
<protein>
    <submittedName>
        <fullName evidence="2">Excisionase family DNA binding protein</fullName>
    </submittedName>
</protein>
<dbReference type="RefSeq" id="WP_106346799.1">
    <property type="nucleotide sequence ID" value="NZ_PVNE01000053.1"/>
</dbReference>
<evidence type="ECO:0000313" key="3">
    <source>
        <dbReference type="Proteomes" id="UP000237797"/>
    </source>
</evidence>
<keyword evidence="3" id="KW-1185">Reference proteome</keyword>